<keyword evidence="2" id="KW-1185">Reference proteome</keyword>
<proteinExistence type="predicted"/>
<reference evidence="1 2" key="1">
    <citation type="submission" date="2014-04" db="EMBL/GenBank/DDBJ databases">
        <authorList>
            <consortium name="DOE Joint Genome Institute"/>
            <person name="Kuo A."/>
            <person name="Gay G."/>
            <person name="Dore J."/>
            <person name="Kohler A."/>
            <person name="Nagy L.G."/>
            <person name="Floudas D."/>
            <person name="Copeland A."/>
            <person name="Barry K.W."/>
            <person name="Cichocki N."/>
            <person name="Veneault-Fourrey C."/>
            <person name="LaButti K."/>
            <person name="Lindquist E.A."/>
            <person name="Lipzen A."/>
            <person name="Lundell T."/>
            <person name="Morin E."/>
            <person name="Murat C."/>
            <person name="Sun H."/>
            <person name="Tunlid A."/>
            <person name="Henrissat B."/>
            <person name="Grigoriev I.V."/>
            <person name="Hibbett D.S."/>
            <person name="Martin F."/>
            <person name="Nordberg H.P."/>
            <person name="Cantor M.N."/>
            <person name="Hua S.X."/>
        </authorList>
    </citation>
    <scope>NUCLEOTIDE SEQUENCE [LARGE SCALE GENOMIC DNA]</scope>
    <source>
        <strain evidence="2">h7</strain>
    </source>
</reference>
<dbReference type="EMBL" id="KN831782">
    <property type="protein sequence ID" value="KIM40806.1"/>
    <property type="molecule type" value="Genomic_DNA"/>
</dbReference>
<dbReference type="Proteomes" id="UP000053424">
    <property type="component" value="Unassembled WGS sequence"/>
</dbReference>
<evidence type="ECO:0008006" key="3">
    <source>
        <dbReference type="Google" id="ProtNLM"/>
    </source>
</evidence>
<dbReference type="HOGENOM" id="CLU_030662_0_0_1"/>
<protein>
    <recommendedName>
        <fullName evidence="3">F-box domain-containing protein</fullName>
    </recommendedName>
</protein>
<organism evidence="1 2">
    <name type="scientific">Hebeloma cylindrosporum</name>
    <dbReference type="NCBI Taxonomy" id="76867"/>
    <lineage>
        <taxon>Eukaryota</taxon>
        <taxon>Fungi</taxon>
        <taxon>Dikarya</taxon>
        <taxon>Basidiomycota</taxon>
        <taxon>Agaricomycotina</taxon>
        <taxon>Agaricomycetes</taxon>
        <taxon>Agaricomycetidae</taxon>
        <taxon>Agaricales</taxon>
        <taxon>Agaricineae</taxon>
        <taxon>Hymenogastraceae</taxon>
        <taxon>Hebeloma</taxon>
    </lineage>
</organism>
<sequence>MEANLKALEIEDDCGKSSVAPQQGHHPLDVARYTSQTCRLWRNLVIQSSSIWANVIDLRVLLPASDERRKEVIDRSSNSPLAVRGMFAAGNEGMCRFFLSLLNNNWDRFRSIHVYIDHEWPFQTGALDIIYKPAPELESFSLQSGCFDDASCAAYVQLTSKPLFSGHAPKLQQFRCSNILFNLDAPWTRHLRMISFSFGVNTSQVISALPHMSLLESLELRNAVVFKPNESSHQVPLRRLQRIYAECFLDTCLAVLASIEPPPGCGLYLMLQDSHPEACDIPEVTRVLTKYAECYFNSTEVTSISVDSCFQEIYVATEPLRQSRELSLGFLAVVSADLFMTPGIHAAFFKSFSSCDFSKVTRFKFYEHKQVEATEPTLGSLFALLDSVETLQIFNELTLQLLSRISIAGRPPFPSLKILVIVAFDWHAPPVADSFATKVLRFITHRRQHFTAPLEVLDLTGFEFHDPQDLSDFEALDGLTVLSKRKGVVSAYRCGSGNSNLLQI</sequence>
<evidence type="ECO:0000313" key="2">
    <source>
        <dbReference type="Proteomes" id="UP000053424"/>
    </source>
</evidence>
<reference evidence="2" key="2">
    <citation type="submission" date="2015-01" db="EMBL/GenBank/DDBJ databases">
        <title>Evolutionary Origins and Diversification of the Mycorrhizal Mutualists.</title>
        <authorList>
            <consortium name="DOE Joint Genome Institute"/>
            <consortium name="Mycorrhizal Genomics Consortium"/>
            <person name="Kohler A."/>
            <person name="Kuo A."/>
            <person name="Nagy L.G."/>
            <person name="Floudas D."/>
            <person name="Copeland A."/>
            <person name="Barry K.W."/>
            <person name="Cichocki N."/>
            <person name="Veneault-Fourrey C."/>
            <person name="LaButti K."/>
            <person name="Lindquist E.A."/>
            <person name="Lipzen A."/>
            <person name="Lundell T."/>
            <person name="Morin E."/>
            <person name="Murat C."/>
            <person name="Riley R."/>
            <person name="Ohm R."/>
            <person name="Sun H."/>
            <person name="Tunlid A."/>
            <person name="Henrissat B."/>
            <person name="Grigoriev I.V."/>
            <person name="Hibbett D.S."/>
            <person name="Martin F."/>
        </authorList>
    </citation>
    <scope>NUCLEOTIDE SEQUENCE [LARGE SCALE GENOMIC DNA]</scope>
    <source>
        <strain evidence="2">h7</strain>
    </source>
</reference>
<evidence type="ECO:0000313" key="1">
    <source>
        <dbReference type="EMBL" id="KIM40806.1"/>
    </source>
</evidence>
<dbReference type="OrthoDB" id="3045590at2759"/>
<dbReference type="AlphaFoldDB" id="A0A0C3CB26"/>
<name>A0A0C3CB26_HEBCY</name>
<accession>A0A0C3CB26</accession>
<gene>
    <name evidence="1" type="ORF">M413DRAFT_28561</name>
</gene>